<evidence type="ECO:0000259" key="6">
    <source>
        <dbReference type="Pfam" id="PF00009"/>
    </source>
</evidence>
<dbReference type="InterPro" id="IPR009001">
    <property type="entry name" value="Transl_elong_EF1A/Init_IF2_C"/>
</dbReference>
<dbReference type="Gene3D" id="2.40.30.10">
    <property type="entry name" value="Translation factors"/>
    <property type="match status" value="1"/>
</dbReference>
<keyword evidence="3" id="KW-0547">Nucleotide-binding</keyword>
<evidence type="ECO:0000313" key="9">
    <source>
        <dbReference type="Proteomes" id="UP000012960"/>
    </source>
</evidence>
<comment type="function">
    <text evidence="1">This protein promotes the GTP-dependent binding of aminoacyl-tRNA to the A-site of ribosomes during protein biosynthesis.</text>
</comment>
<evidence type="ECO:0000256" key="1">
    <source>
        <dbReference type="ARBA" id="ARBA00003982"/>
    </source>
</evidence>
<dbReference type="InterPro" id="IPR027417">
    <property type="entry name" value="P-loop_NTPase"/>
</dbReference>
<reference evidence="8" key="2">
    <citation type="submission" date="2021-05" db="UniProtKB">
        <authorList>
            <consortium name="EnsemblPlants"/>
        </authorList>
    </citation>
    <scope>IDENTIFICATION</scope>
    <source>
        <strain evidence="8">subsp. malaccensis</strain>
    </source>
</reference>
<proteinExistence type="inferred from homology"/>
<evidence type="ECO:0000313" key="8">
    <source>
        <dbReference type="EnsemblPlants" id="Ma09_p01890.1"/>
    </source>
</evidence>
<evidence type="ECO:0000256" key="5">
    <source>
        <dbReference type="SAM" id="MobiDB-lite"/>
    </source>
</evidence>
<sequence length="258" mass="28553">MITSPPFIPNFKSYSFIEINPINHDGHPSSPRWKSKRLFSLLHHRHASSYAEPITPKAPSVSSTTTNLLSSSLSLSTISFCCNTSAICQQSLRRRLGGLFLVRTPHRKFEPKKPHINIGTIGHVDHGKITLTASSPWPSPPSVGPTSRSEGRARGITFNTASVEYETEYRHYAHVDCPSHADHVTKMITGAAQMDGVILVVSGADGTMLRTNERQWSYLETVSRWGWNSSCACEQGMRFDIREGGKTVGTGVIQFIME</sequence>
<dbReference type="Proteomes" id="UP000012960">
    <property type="component" value="Unplaced"/>
</dbReference>
<dbReference type="SUPFAM" id="SSF50465">
    <property type="entry name" value="EF-Tu/eEF-1alpha/eIF2-gamma C-terminal domain"/>
    <property type="match status" value="1"/>
</dbReference>
<keyword evidence="4" id="KW-0342">GTP-binding</keyword>
<dbReference type="SUPFAM" id="SSF52540">
    <property type="entry name" value="P-loop containing nucleoside triphosphate hydrolases"/>
    <property type="match status" value="1"/>
</dbReference>
<dbReference type="PANTHER" id="PTHR43721">
    <property type="entry name" value="ELONGATION FACTOR TU-RELATED"/>
    <property type="match status" value="1"/>
</dbReference>
<dbReference type="GO" id="GO:0003924">
    <property type="term" value="F:GTPase activity"/>
    <property type="evidence" value="ECO:0007669"/>
    <property type="project" value="InterPro"/>
</dbReference>
<organism evidence="8 9">
    <name type="scientific">Musa acuminata subsp. malaccensis</name>
    <name type="common">Wild banana</name>
    <name type="synonym">Musa malaccensis</name>
    <dbReference type="NCBI Taxonomy" id="214687"/>
    <lineage>
        <taxon>Eukaryota</taxon>
        <taxon>Viridiplantae</taxon>
        <taxon>Streptophyta</taxon>
        <taxon>Embryophyta</taxon>
        <taxon>Tracheophyta</taxon>
        <taxon>Spermatophyta</taxon>
        <taxon>Magnoliopsida</taxon>
        <taxon>Liliopsida</taxon>
        <taxon>Zingiberales</taxon>
        <taxon>Musaceae</taxon>
        <taxon>Musa</taxon>
    </lineage>
</organism>
<name>A0A804KEX1_MUSAM</name>
<evidence type="ECO:0000256" key="3">
    <source>
        <dbReference type="ARBA" id="ARBA00022741"/>
    </source>
</evidence>
<gene>
    <name evidence="7" type="ORF">GSMUA_220410.1</name>
</gene>
<dbReference type="PANTHER" id="PTHR43721:SF5">
    <property type="entry name" value="ELONGATION FACTOR TU, CHLOROPLASTIC"/>
    <property type="match status" value="1"/>
</dbReference>
<dbReference type="PRINTS" id="PR00315">
    <property type="entry name" value="ELONGATNFCT"/>
</dbReference>
<dbReference type="Pfam" id="PF00009">
    <property type="entry name" value="GTP_EFTU"/>
    <property type="match status" value="1"/>
</dbReference>
<dbReference type="Gene3D" id="3.40.50.300">
    <property type="entry name" value="P-loop containing nucleotide triphosphate hydrolases"/>
    <property type="match status" value="1"/>
</dbReference>
<dbReference type="AlphaFoldDB" id="A0A804KEX1"/>
<dbReference type="Gramene" id="Ma09_t01890.1">
    <property type="protein sequence ID" value="Ma09_p01890.1"/>
    <property type="gene ID" value="Ma09_g01890"/>
</dbReference>
<dbReference type="EnsemblPlants" id="Ma09_t01890.1">
    <property type="protein sequence ID" value="Ma09_p01890.1"/>
    <property type="gene ID" value="Ma09_g01890"/>
</dbReference>
<dbReference type="GO" id="GO:0005525">
    <property type="term" value="F:GTP binding"/>
    <property type="evidence" value="ECO:0007669"/>
    <property type="project" value="UniProtKB-KW"/>
</dbReference>
<protein>
    <submittedName>
        <fullName evidence="7">(wild Malaysian banana) hypothetical protein</fullName>
    </submittedName>
</protein>
<feature type="region of interest" description="Disordered" evidence="5">
    <location>
        <begin position="132"/>
        <end position="152"/>
    </location>
</feature>
<reference evidence="7" key="1">
    <citation type="submission" date="2021-03" db="EMBL/GenBank/DDBJ databases">
        <authorList>
            <consortium name="Genoscope - CEA"/>
            <person name="William W."/>
        </authorList>
    </citation>
    <scope>NUCLEOTIDE SEQUENCE</scope>
    <source>
        <strain evidence="7">Doubled-haploid Pahang</strain>
    </source>
</reference>
<dbReference type="EMBL" id="HG996474">
    <property type="protein sequence ID" value="CAG1833936.1"/>
    <property type="molecule type" value="Genomic_DNA"/>
</dbReference>
<evidence type="ECO:0000256" key="4">
    <source>
        <dbReference type="ARBA" id="ARBA00023134"/>
    </source>
</evidence>
<keyword evidence="9" id="KW-1185">Reference proteome</keyword>
<dbReference type="InterPro" id="IPR000795">
    <property type="entry name" value="T_Tr_GTP-bd_dom"/>
</dbReference>
<dbReference type="InterPro" id="IPR050055">
    <property type="entry name" value="EF-Tu_GTPase"/>
</dbReference>
<evidence type="ECO:0000313" key="7">
    <source>
        <dbReference type="EMBL" id="CAG1833936.1"/>
    </source>
</evidence>
<dbReference type="InParanoid" id="A0A804KEX1"/>
<comment type="similarity">
    <text evidence="2">Belongs to the TRAFAC class translation factor GTPase superfamily. Classic translation factor GTPase family. EF-Tu/EF-1A subfamily.</text>
</comment>
<evidence type="ECO:0000256" key="2">
    <source>
        <dbReference type="ARBA" id="ARBA00007249"/>
    </source>
</evidence>
<feature type="domain" description="Tr-type G" evidence="6">
    <location>
        <begin position="113"/>
        <end position="213"/>
    </location>
</feature>
<accession>A0A804KEX1</accession>